<gene>
    <name evidence="2" type="ORF">MANES_13G070700v8</name>
</gene>
<sequence>MARFNLRRKLQRRISILKRCILRVWNHILTCSLGKPSHNYRMVPPQSLPVSTLPEIASSGYVSGIVTPSAHPPMKMAAAAAMYHDQRDIDSINNKDSDLVALKISLLGDCQIGKTSFLAKYVGNETQDGRILKDGMNMMDKTLLVKGARISYSLWEVDGDEGSSQQIPLACKDSVAILIMFDLTSRLTLNGIIKWYQEARKWNQTAIPIVIGTKFDDFIQLPIDLQWTIASEARAYAKALNATLFFSSAAYNINVNKIFKFITAKLFDLPWTPARNLTIGEPIIDF</sequence>
<dbReference type="PRINTS" id="PR00449">
    <property type="entry name" value="RASTRNSFRMNG"/>
</dbReference>
<dbReference type="SMART" id="SM00175">
    <property type="entry name" value="RAB"/>
    <property type="match status" value="1"/>
</dbReference>
<evidence type="ECO:0000256" key="1">
    <source>
        <dbReference type="ARBA" id="ARBA00022741"/>
    </source>
</evidence>
<dbReference type="InterPro" id="IPR001806">
    <property type="entry name" value="Small_GTPase"/>
</dbReference>
<dbReference type="STRING" id="3983.A0A2C9UPU9"/>
<dbReference type="GO" id="GO:0005525">
    <property type="term" value="F:GTP binding"/>
    <property type="evidence" value="ECO:0000318"/>
    <property type="project" value="GO_Central"/>
</dbReference>
<dbReference type="InterPro" id="IPR027417">
    <property type="entry name" value="P-loop_NTPase"/>
</dbReference>
<dbReference type="PANTHER" id="PTHR47978">
    <property type="match status" value="1"/>
</dbReference>
<dbReference type="OrthoDB" id="6585768at2759"/>
<proteinExistence type="predicted"/>
<dbReference type="SUPFAM" id="SSF52540">
    <property type="entry name" value="P-loop containing nucleoside triphosphate hydrolases"/>
    <property type="match status" value="1"/>
</dbReference>
<organism evidence="2 3">
    <name type="scientific">Manihot esculenta</name>
    <name type="common">Cassava</name>
    <name type="synonym">Jatropha manihot</name>
    <dbReference type="NCBI Taxonomy" id="3983"/>
    <lineage>
        <taxon>Eukaryota</taxon>
        <taxon>Viridiplantae</taxon>
        <taxon>Streptophyta</taxon>
        <taxon>Embryophyta</taxon>
        <taxon>Tracheophyta</taxon>
        <taxon>Spermatophyta</taxon>
        <taxon>Magnoliopsida</taxon>
        <taxon>eudicotyledons</taxon>
        <taxon>Gunneridae</taxon>
        <taxon>Pentapetalae</taxon>
        <taxon>rosids</taxon>
        <taxon>fabids</taxon>
        <taxon>Malpighiales</taxon>
        <taxon>Euphorbiaceae</taxon>
        <taxon>Crotonoideae</taxon>
        <taxon>Manihoteae</taxon>
        <taxon>Manihot</taxon>
    </lineage>
</organism>
<evidence type="ECO:0000313" key="3">
    <source>
        <dbReference type="Proteomes" id="UP000091857"/>
    </source>
</evidence>
<keyword evidence="1" id="KW-0547">Nucleotide-binding</keyword>
<dbReference type="Pfam" id="PF00071">
    <property type="entry name" value="Ras"/>
    <property type="match status" value="1"/>
</dbReference>
<comment type="caution">
    <text evidence="2">The sequence shown here is derived from an EMBL/GenBank/DDBJ whole genome shotgun (WGS) entry which is preliminary data.</text>
</comment>
<keyword evidence="3" id="KW-1185">Reference proteome</keyword>
<name>A0A2C9UPU9_MANES</name>
<dbReference type="SMART" id="SM00174">
    <property type="entry name" value="RHO"/>
    <property type="match status" value="1"/>
</dbReference>
<accession>A0A2C9UPU9</accession>
<evidence type="ECO:0000313" key="2">
    <source>
        <dbReference type="EMBL" id="OAY33116.1"/>
    </source>
</evidence>
<dbReference type="EMBL" id="CM004399">
    <property type="protein sequence ID" value="OAY33116.1"/>
    <property type="molecule type" value="Genomic_DNA"/>
</dbReference>
<protein>
    <recommendedName>
        <fullName evidence="4">Septum-promoting GTP-binding protein 1</fullName>
    </recommendedName>
</protein>
<dbReference type="Gene3D" id="3.40.50.300">
    <property type="entry name" value="P-loop containing nucleotide triphosphate hydrolases"/>
    <property type="match status" value="1"/>
</dbReference>
<dbReference type="AlphaFoldDB" id="A0A2C9UPU9"/>
<dbReference type="PROSITE" id="PS51419">
    <property type="entry name" value="RAB"/>
    <property type="match status" value="1"/>
</dbReference>
<dbReference type="Gramene" id="Manes.13G070700.1.v8.1">
    <property type="protein sequence ID" value="Manes.13G070700.1.v8.1.CDS"/>
    <property type="gene ID" value="Manes.13G070700.v8.1"/>
</dbReference>
<dbReference type="GO" id="GO:0003924">
    <property type="term" value="F:GTPase activity"/>
    <property type="evidence" value="ECO:0000318"/>
    <property type="project" value="GO_Central"/>
</dbReference>
<evidence type="ECO:0008006" key="4">
    <source>
        <dbReference type="Google" id="ProtNLM"/>
    </source>
</evidence>
<dbReference type="FunFam" id="3.40.50.300:FF:000927">
    <property type="entry name" value="Septum-promoting GTP-binding protein 1"/>
    <property type="match status" value="1"/>
</dbReference>
<dbReference type="Proteomes" id="UP000091857">
    <property type="component" value="Chromosome 13"/>
</dbReference>
<reference evidence="3" key="1">
    <citation type="journal article" date="2016" name="Nat. Biotechnol.">
        <title>Sequencing wild and cultivated cassava and related species reveals extensive interspecific hybridization and genetic diversity.</title>
        <authorList>
            <person name="Bredeson J.V."/>
            <person name="Lyons J.B."/>
            <person name="Prochnik S.E."/>
            <person name="Wu G.A."/>
            <person name="Ha C.M."/>
            <person name="Edsinger-Gonzales E."/>
            <person name="Grimwood J."/>
            <person name="Schmutz J."/>
            <person name="Rabbi I.Y."/>
            <person name="Egesi C."/>
            <person name="Nauluvula P."/>
            <person name="Lebot V."/>
            <person name="Ndunguru J."/>
            <person name="Mkamilo G."/>
            <person name="Bart R.S."/>
            <person name="Setter T.L."/>
            <person name="Gleadow R.M."/>
            <person name="Kulakow P."/>
            <person name="Ferguson M.E."/>
            <person name="Rounsley S."/>
            <person name="Rokhsar D.S."/>
        </authorList>
    </citation>
    <scope>NUCLEOTIDE SEQUENCE [LARGE SCALE GENOMIC DNA]</scope>
    <source>
        <strain evidence="3">cv. AM560-2</strain>
    </source>
</reference>